<reference evidence="1 2" key="1">
    <citation type="submission" date="2016-03" db="EMBL/GenBank/DDBJ databases">
        <title>EvidentialGene: Evidence-directed Construction of Genes on Genomes.</title>
        <authorList>
            <person name="Gilbert D.G."/>
            <person name="Choi J.-H."/>
            <person name="Mockaitis K."/>
            <person name="Colbourne J."/>
            <person name="Pfrender M."/>
        </authorList>
    </citation>
    <scope>NUCLEOTIDE SEQUENCE [LARGE SCALE GENOMIC DNA]</scope>
    <source>
        <strain evidence="1 2">Xinb3</strain>
        <tissue evidence="1">Complete organism</tissue>
    </source>
</reference>
<organism evidence="1 2">
    <name type="scientific">Daphnia magna</name>
    <dbReference type="NCBI Taxonomy" id="35525"/>
    <lineage>
        <taxon>Eukaryota</taxon>
        <taxon>Metazoa</taxon>
        <taxon>Ecdysozoa</taxon>
        <taxon>Arthropoda</taxon>
        <taxon>Crustacea</taxon>
        <taxon>Branchiopoda</taxon>
        <taxon>Diplostraca</taxon>
        <taxon>Cladocera</taxon>
        <taxon>Anomopoda</taxon>
        <taxon>Daphniidae</taxon>
        <taxon>Daphnia</taxon>
    </lineage>
</organism>
<sequence>MNRSILFFLPFFGKKKKKSGFCSTLTVGVSSLIHRVCVEVGEEQDSGQDNEPEWTRLYTQALRYTDTHIHTKRERNKESP</sequence>
<evidence type="ECO:0000313" key="2">
    <source>
        <dbReference type="Proteomes" id="UP000076858"/>
    </source>
</evidence>
<gene>
    <name evidence="1" type="ORF">APZ42_015288</name>
</gene>
<keyword evidence="2" id="KW-1185">Reference proteome</keyword>
<accession>A0A162PCB5</accession>
<name>A0A162PCB5_9CRUS</name>
<dbReference type="EMBL" id="LRGB01000512">
    <property type="protein sequence ID" value="KZS18726.1"/>
    <property type="molecule type" value="Genomic_DNA"/>
</dbReference>
<dbReference type="Proteomes" id="UP000076858">
    <property type="component" value="Unassembled WGS sequence"/>
</dbReference>
<comment type="caution">
    <text evidence="1">The sequence shown here is derived from an EMBL/GenBank/DDBJ whole genome shotgun (WGS) entry which is preliminary data.</text>
</comment>
<evidence type="ECO:0000313" key="1">
    <source>
        <dbReference type="EMBL" id="KZS18726.1"/>
    </source>
</evidence>
<protein>
    <submittedName>
        <fullName evidence="1">Uncharacterized protein</fullName>
    </submittedName>
</protein>
<proteinExistence type="predicted"/>
<dbReference type="AlphaFoldDB" id="A0A162PCB5"/>